<keyword evidence="1" id="KW-0808">Transferase</keyword>
<dbReference type="GO" id="GO:0005524">
    <property type="term" value="F:ATP binding"/>
    <property type="evidence" value="ECO:0007669"/>
    <property type="project" value="UniProtKB-KW"/>
</dbReference>
<keyword evidence="3" id="KW-0479">Metal-binding</keyword>
<evidence type="ECO:0000256" key="3">
    <source>
        <dbReference type="ARBA" id="ARBA00022723"/>
    </source>
</evidence>
<evidence type="ECO:0000313" key="14">
    <source>
        <dbReference type="Proteomes" id="UP000030960"/>
    </source>
</evidence>
<dbReference type="Proteomes" id="UP000030960">
    <property type="component" value="Unassembled WGS sequence"/>
</dbReference>
<dbReference type="GO" id="GO:0051607">
    <property type="term" value="P:defense response to virus"/>
    <property type="evidence" value="ECO:0007669"/>
    <property type="project" value="UniProtKB-KW"/>
</dbReference>
<dbReference type="PATRIC" id="fig|1515334.3.peg.1601"/>
<dbReference type="AlphaFoldDB" id="A0A0B3RR71"/>
<comment type="catalytic activity">
    <reaction evidence="10">
        <text>GTP + ATP = 3',3'-cGAMP + 2 diphosphate</text>
        <dbReference type="Rhea" id="RHEA:35647"/>
        <dbReference type="ChEBI" id="CHEBI:30616"/>
        <dbReference type="ChEBI" id="CHEBI:33019"/>
        <dbReference type="ChEBI" id="CHEBI:37565"/>
        <dbReference type="ChEBI" id="CHEBI:71501"/>
    </reaction>
    <physiologicalReaction direction="left-to-right" evidence="10">
        <dbReference type="Rhea" id="RHEA:35648"/>
    </physiologicalReaction>
</comment>
<evidence type="ECO:0000256" key="8">
    <source>
        <dbReference type="ARBA" id="ARBA00023118"/>
    </source>
</evidence>
<feature type="compositionally biased region" description="Basic and acidic residues" evidence="11">
    <location>
        <begin position="346"/>
        <end position="355"/>
    </location>
</feature>
<keyword evidence="5" id="KW-0067">ATP-binding</keyword>
<evidence type="ECO:0000256" key="4">
    <source>
        <dbReference type="ARBA" id="ARBA00022741"/>
    </source>
</evidence>
<keyword evidence="7" id="KW-0546">Nucleotide metabolism</keyword>
<organism evidence="13 14">
    <name type="scientific">Mameliella alba</name>
    <dbReference type="NCBI Taxonomy" id="561184"/>
    <lineage>
        <taxon>Bacteria</taxon>
        <taxon>Pseudomonadati</taxon>
        <taxon>Pseudomonadota</taxon>
        <taxon>Alphaproteobacteria</taxon>
        <taxon>Rhodobacterales</taxon>
        <taxon>Roseobacteraceae</taxon>
        <taxon>Mameliella</taxon>
    </lineage>
</organism>
<evidence type="ECO:0000259" key="12">
    <source>
        <dbReference type="Pfam" id="PF21654"/>
    </source>
</evidence>
<sequence>MYDFSKQVRKFHEDHVRLTSGEQSDMRSRRERNLKRIEDGLEELDKPKVAETINQGGYAQRTMTQPPENDVDSRYDIDLGIVFEQDDAKTPRTTRDWVRQAIARKGSGFKNDPVTKKKCVRVVYSNGYQCDFPVFRRRWTEVGYRYELSSGDEWVASDPAAMNEWIKNKVALSPVTDGSYQLRRIIRYGKFYSKTHAHRLRASFPGGLVATAIFIECYVEVDGRDDEAIRETLRNISLRSKYTPVYANGDQVSDAKDEDRIGRLIDQAKASVEELDKLDGDVGEKEARKAWRKVFVHSFFDEPKEDASSAAKGALETKSALSSGFAAPALASGIAAALSDEARADRLRGAAEARNSEGATSKPWAK</sequence>
<evidence type="ECO:0000256" key="7">
    <source>
        <dbReference type="ARBA" id="ARBA00023080"/>
    </source>
</evidence>
<dbReference type="GO" id="GO:0016779">
    <property type="term" value="F:nucleotidyltransferase activity"/>
    <property type="evidence" value="ECO:0007669"/>
    <property type="project" value="UniProtKB-KW"/>
</dbReference>
<dbReference type="InterPro" id="IPR048445">
    <property type="entry name" value="DncV-like_NTFase"/>
</dbReference>
<evidence type="ECO:0000256" key="1">
    <source>
        <dbReference type="ARBA" id="ARBA00022679"/>
    </source>
</evidence>
<feature type="region of interest" description="Disordered" evidence="11">
    <location>
        <begin position="346"/>
        <end position="366"/>
    </location>
</feature>
<keyword evidence="8" id="KW-0051">Antiviral defense</keyword>
<evidence type="ECO:0000313" key="13">
    <source>
        <dbReference type="EMBL" id="KHQ53610.1"/>
    </source>
</evidence>
<keyword evidence="4" id="KW-0547">Nucleotide-binding</keyword>
<feature type="domain" description="Cyclic GMP-AMP synthase DncV-like nucleotidyltransferase" evidence="12">
    <location>
        <begin position="53"/>
        <end position="135"/>
    </location>
</feature>
<evidence type="ECO:0000256" key="5">
    <source>
        <dbReference type="ARBA" id="ARBA00022840"/>
    </source>
</evidence>
<dbReference type="GO" id="GO:0046872">
    <property type="term" value="F:metal ion binding"/>
    <property type="evidence" value="ECO:0007669"/>
    <property type="project" value="UniProtKB-KW"/>
</dbReference>
<gene>
    <name evidence="13" type="ORF">OA50_01597</name>
</gene>
<evidence type="ECO:0000256" key="2">
    <source>
        <dbReference type="ARBA" id="ARBA00022695"/>
    </source>
</evidence>
<comment type="caution">
    <text evidence="13">The sequence shown here is derived from an EMBL/GenBank/DDBJ whole genome shotgun (WGS) entry which is preliminary data.</text>
</comment>
<dbReference type="GO" id="GO:0009117">
    <property type="term" value="P:nucleotide metabolic process"/>
    <property type="evidence" value="ECO:0007669"/>
    <property type="project" value="UniProtKB-KW"/>
</dbReference>
<dbReference type="Pfam" id="PF21654">
    <property type="entry name" value="DncV-like_NTFase"/>
    <property type="match status" value="1"/>
</dbReference>
<dbReference type="RefSeq" id="WP_043139540.1">
    <property type="nucleotide sequence ID" value="NZ_JSUQ01000006.1"/>
</dbReference>
<reference evidence="13 14" key="1">
    <citation type="submission" date="2014-10" db="EMBL/GenBank/DDBJ databases">
        <title>Genome sequence of Ponticoccus sp. strain UMTAT08 isolated from clonal culture of toxic dinoflagellate Alexandrium tamiyavanichii.</title>
        <authorList>
            <person name="Gan H.Y."/>
            <person name="Muhd D.-D."/>
            <person name="Mohd Noor M.E."/>
            <person name="Yeong Y.S."/>
            <person name="Usup G."/>
        </authorList>
    </citation>
    <scope>NUCLEOTIDE SEQUENCE [LARGE SCALE GENOMIC DNA]</scope>
    <source>
        <strain evidence="13 14">UMTAT08</strain>
    </source>
</reference>
<protein>
    <recommendedName>
        <fullName evidence="9">Cyclic GMP-AMP synthase</fullName>
    </recommendedName>
</protein>
<name>A0A0B3RR71_9RHOB</name>
<dbReference type="OrthoDB" id="7572058at2"/>
<keyword evidence="6" id="KW-0460">Magnesium</keyword>
<evidence type="ECO:0000256" key="6">
    <source>
        <dbReference type="ARBA" id="ARBA00022842"/>
    </source>
</evidence>
<evidence type="ECO:0000256" key="11">
    <source>
        <dbReference type="SAM" id="MobiDB-lite"/>
    </source>
</evidence>
<keyword evidence="14" id="KW-1185">Reference proteome</keyword>
<evidence type="ECO:0000256" key="9">
    <source>
        <dbReference type="ARBA" id="ARBA00044145"/>
    </source>
</evidence>
<keyword evidence="2" id="KW-0548">Nucleotidyltransferase</keyword>
<proteinExistence type="predicted"/>
<evidence type="ECO:0000256" key="10">
    <source>
        <dbReference type="ARBA" id="ARBA00048304"/>
    </source>
</evidence>
<accession>A0A0B3RR71</accession>
<dbReference type="EMBL" id="JSUQ01000006">
    <property type="protein sequence ID" value="KHQ53610.1"/>
    <property type="molecule type" value="Genomic_DNA"/>
</dbReference>